<accession>A0A4V2MW81</accession>
<evidence type="ECO:0000256" key="2">
    <source>
        <dbReference type="ARBA" id="ARBA00022630"/>
    </source>
</evidence>
<dbReference type="InterPro" id="IPR012951">
    <property type="entry name" value="BBE"/>
</dbReference>
<dbReference type="InterPro" id="IPR016167">
    <property type="entry name" value="FAD-bd_PCMH_sub1"/>
</dbReference>
<proteinExistence type="inferred from homology"/>
<comment type="caution">
    <text evidence="7">The sequence shown here is derived from an EMBL/GenBank/DDBJ whole genome shotgun (WGS) entry which is preliminary data.</text>
</comment>
<dbReference type="InterPro" id="IPR050416">
    <property type="entry name" value="FAD-linked_Oxidoreductase"/>
</dbReference>
<sequence>MRSLFVLIAVYLASTRLGVRGDSSVNDTCTQIAKAISDKSDVYWPVDLTGHYAEDVIHWASSSAQASACSVEPGTAQDVAVILQIIGKNKSPFAVRGGGHASNPGFSSTKGVQIAMSRFSQVVYNSATQTADVGPGLVWDDVYAALAPHNVNVVGGRVTGVGMAGFTLGGGYSYLTNQRGLTVDNIAAFELVLPNGTVTTVTEQSNPDLWFGVRGGFNNFGIVTKFTLNTFPQGQVWGGSITIIGDLIDKVNDATVKFFNTVTDPKASLLPTYNFLPVIGTEISLLIFYDAPTPPPGIFDDFLALPALAKDISTRSFLSLVTSSPANATAGSRAVFHTVAVETYDDTFMEAVKNESLFWGPRLALEGASFVSYDIEPFLPTILTHGTSASAYPPVRTKSYLPTNLYYAWSTALSDATMHDAIRQSAAQLTRVAQQSGQSLDGAPLYGNYAIFDTPLESIYGSNLPRLKAIKKQYDPENVMGLAGGWKF</sequence>
<keyword evidence="3" id="KW-0274">FAD</keyword>
<gene>
    <name evidence="7" type="ORF">EIP91_002921</name>
</gene>
<dbReference type="PANTHER" id="PTHR42973:SF13">
    <property type="entry name" value="FAD-BINDING PCMH-TYPE DOMAIN-CONTAINING PROTEIN"/>
    <property type="match status" value="1"/>
</dbReference>
<organism evidence="7 8">
    <name type="scientific">Steccherinum ochraceum</name>
    <dbReference type="NCBI Taxonomy" id="92696"/>
    <lineage>
        <taxon>Eukaryota</taxon>
        <taxon>Fungi</taxon>
        <taxon>Dikarya</taxon>
        <taxon>Basidiomycota</taxon>
        <taxon>Agaricomycotina</taxon>
        <taxon>Agaricomycetes</taxon>
        <taxon>Polyporales</taxon>
        <taxon>Steccherinaceae</taxon>
        <taxon>Steccherinum</taxon>
    </lineage>
</organism>
<name>A0A4V2MW81_9APHY</name>
<dbReference type="InterPro" id="IPR016169">
    <property type="entry name" value="FAD-bd_PCMH_sub2"/>
</dbReference>
<comment type="similarity">
    <text evidence="1">Belongs to the oxygen-dependent FAD-linked oxidoreductase family.</text>
</comment>
<keyword evidence="5" id="KW-0732">Signal</keyword>
<feature type="signal peptide" evidence="5">
    <location>
        <begin position="1"/>
        <end position="21"/>
    </location>
</feature>
<dbReference type="STRING" id="92696.A0A4V2MW81"/>
<feature type="domain" description="FAD-binding PCMH-type" evidence="6">
    <location>
        <begin position="63"/>
        <end position="233"/>
    </location>
</feature>
<dbReference type="Pfam" id="PF01565">
    <property type="entry name" value="FAD_binding_4"/>
    <property type="match status" value="1"/>
</dbReference>
<dbReference type="AlphaFoldDB" id="A0A4V2MW81"/>
<dbReference type="GO" id="GO:0016491">
    <property type="term" value="F:oxidoreductase activity"/>
    <property type="evidence" value="ECO:0007669"/>
    <property type="project" value="UniProtKB-KW"/>
</dbReference>
<dbReference type="InterPro" id="IPR016166">
    <property type="entry name" value="FAD-bd_PCMH"/>
</dbReference>
<dbReference type="EMBL" id="RWJN01000190">
    <property type="protein sequence ID" value="TCD65257.1"/>
    <property type="molecule type" value="Genomic_DNA"/>
</dbReference>
<reference evidence="7 8" key="1">
    <citation type="submission" date="2018-11" db="EMBL/GenBank/DDBJ databases">
        <title>Genome assembly of Steccherinum ochraceum LE-BIN_3174, the white-rot fungus of the Steccherinaceae family (The Residual Polyporoid clade, Polyporales, Basidiomycota).</title>
        <authorList>
            <person name="Fedorova T.V."/>
            <person name="Glazunova O.A."/>
            <person name="Landesman E.O."/>
            <person name="Moiseenko K.V."/>
            <person name="Psurtseva N.V."/>
            <person name="Savinova O.S."/>
            <person name="Shakhova N.V."/>
            <person name="Tyazhelova T.V."/>
            <person name="Vasina D.V."/>
        </authorList>
    </citation>
    <scope>NUCLEOTIDE SEQUENCE [LARGE SCALE GENOMIC DNA]</scope>
    <source>
        <strain evidence="7 8">LE-BIN_3174</strain>
    </source>
</reference>
<dbReference type="InterPro" id="IPR006094">
    <property type="entry name" value="Oxid_FAD_bind_N"/>
</dbReference>
<evidence type="ECO:0000256" key="4">
    <source>
        <dbReference type="ARBA" id="ARBA00023002"/>
    </source>
</evidence>
<dbReference type="GO" id="GO:0071949">
    <property type="term" value="F:FAD binding"/>
    <property type="evidence" value="ECO:0007669"/>
    <property type="project" value="InterPro"/>
</dbReference>
<dbReference type="Gene3D" id="3.30.465.10">
    <property type="match status" value="1"/>
</dbReference>
<dbReference type="Gene3D" id="3.30.43.10">
    <property type="entry name" value="Uridine Diphospho-n-acetylenolpyruvylglucosamine Reductase, domain 2"/>
    <property type="match status" value="1"/>
</dbReference>
<dbReference type="PANTHER" id="PTHR42973">
    <property type="entry name" value="BINDING OXIDOREDUCTASE, PUTATIVE (AFU_ORTHOLOGUE AFUA_1G17690)-RELATED"/>
    <property type="match status" value="1"/>
</dbReference>
<dbReference type="Proteomes" id="UP000292702">
    <property type="component" value="Unassembled WGS sequence"/>
</dbReference>
<dbReference type="Gene3D" id="3.40.462.20">
    <property type="match status" value="1"/>
</dbReference>
<dbReference type="PROSITE" id="PS51387">
    <property type="entry name" value="FAD_PCMH"/>
    <property type="match status" value="1"/>
</dbReference>
<evidence type="ECO:0000256" key="1">
    <source>
        <dbReference type="ARBA" id="ARBA00005466"/>
    </source>
</evidence>
<dbReference type="SUPFAM" id="SSF56176">
    <property type="entry name" value="FAD-binding/transporter-associated domain-like"/>
    <property type="match status" value="1"/>
</dbReference>
<evidence type="ECO:0000259" key="6">
    <source>
        <dbReference type="PROSITE" id="PS51387"/>
    </source>
</evidence>
<keyword evidence="2" id="KW-0285">Flavoprotein</keyword>
<feature type="chain" id="PRO_5020183906" description="FAD-binding PCMH-type domain-containing protein" evidence="5">
    <location>
        <begin position="22"/>
        <end position="488"/>
    </location>
</feature>
<dbReference type="InterPro" id="IPR036318">
    <property type="entry name" value="FAD-bd_PCMH-like_sf"/>
</dbReference>
<evidence type="ECO:0000256" key="5">
    <source>
        <dbReference type="SAM" id="SignalP"/>
    </source>
</evidence>
<keyword evidence="8" id="KW-1185">Reference proteome</keyword>
<dbReference type="OrthoDB" id="2151789at2759"/>
<evidence type="ECO:0000256" key="3">
    <source>
        <dbReference type="ARBA" id="ARBA00022827"/>
    </source>
</evidence>
<keyword evidence="4" id="KW-0560">Oxidoreductase</keyword>
<evidence type="ECO:0000313" key="8">
    <source>
        <dbReference type="Proteomes" id="UP000292702"/>
    </source>
</evidence>
<protein>
    <recommendedName>
        <fullName evidence="6">FAD-binding PCMH-type domain-containing protein</fullName>
    </recommendedName>
</protein>
<dbReference type="Pfam" id="PF08031">
    <property type="entry name" value="BBE"/>
    <property type="match status" value="1"/>
</dbReference>
<evidence type="ECO:0000313" key="7">
    <source>
        <dbReference type="EMBL" id="TCD65257.1"/>
    </source>
</evidence>